<dbReference type="InterPro" id="IPR036554">
    <property type="entry name" value="GHMP_kinase_C_sf"/>
</dbReference>
<dbReference type="Pfam" id="PF08544">
    <property type="entry name" value="GHMP_kinases_C"/>
    <property type="match status" value="1"/>
</dbReference>
<gene>
    <name evidence="5" type="ORF">LCGC14_1646670</name>
</gene>
<evidence type="ECO:0000259" key="3">
    <source>
        <dbReference type="Pfam" id="PF00288"/>
    </source>
</evidence>
<evidence type="ECO:0000256" key="2">
    <source>
        <dbReference type="ARBA" id="ARBA00022840"/>
    </source>
</evidence>
<keyword evidence="1" id="KW-0547">Nucleotide-binding</keyword>
<dbReference type="EMBL" id="LAZR01013792">
    <property type="protein sequence ID" value="KKM20312.1"/>
    <property type="molecule type" value="Genomic_DNA"/>
</dbReference>
<dbReference type="InterPro" id="IPR006204">
    <property type="entry name" value="GHMP_kinase_N_dom"/>
</dbReference>
<dbReference type="InterPro" id="IPR020568">
    <property type="entry name" value="Ribosomal_Su5_D2-typ_SF"/>
</dbReference>
<dbReference type="Pfam" id="PF00288">
    <property type="entry name" value="GHMP_kinases_N"/>
    <property type="match status" value="1"/>
</dbReference>
<keyword evidence="2" id="KW-0067">ATP-binding</keyword>
<comment type="caution">
    <text evidence="5">The sequence shown here is derived from an EMBL/GenBank/DDBJ whole genome shotgun (WGS) entry which is preliminary data.</text>
</comment>
<dbReference type="PIRSF" id="PIRSF036406">
    <property type="entry name" value="Hept_kin"/>
    <property type="match status" value="1"/>
</dbReference>
<dbReference type="SUPFAM" id="SSF54211">
    <property type="entry name" value="Ribosomal protein S5 domain 2-like"/>
    <property type="match status" value="1"/>
</dbReference>
<feature type="domain" description="GHMP kinase N-terminal" evidence="3">
    <location>
        <begin position="54"/>
        <end position="136"/>
    </location>
</feature>
<evidence type="ECO:0000259" key="4">
    <source>
        <dbReference type="Pfam" id="PF08544"/>
    </source>
</evidence>
<dbReference type="AlphaFoldDB" id="A0A0F9HYR6"/>
<proteinExistence type="predicted"/>
<dbReference type="GO" id="GO:0004335">
    <property type="term" value="F:galactokinase activity"/>
    <property type="evidence" value="ECO:0007669"/>
    <property type="project" value="TreeGrafter"/>
</dbReference>
<dbReference type="GO" id="GO:0005829">
    <property type="term" value="C:cytosol"/>
    <property type="evidence" value="ECO:0007669"/>
    <property type="project" value="TreeGrafter"/>
</dbReference>
<dbReference type="InterPro" id="IPR014606">
    <property type="entry name" value="Heptose_7-P_kinase"/>
</dbReference>
<dbReference type="InterPro" id="IPR013750">
    <property type="entry name" value="GHMP_kinase_C_dom"/>
</dbReference>
<evidence type="ECO:0000313" key="5">
    <source>
        <dbReference type="EMBL" id="KKM20312.1"/>
    </source>
</evidence>
<dbReference type="GO" id="GO:0006012">
    <property type="term" value="P:galactose metabolic process"/>
    <property type="evidence" value="ECO:0007669"/>
    <property type="project" value="TreeGrafter"/>
</dbReference>
<name>A0A0F9HYR6_9ZZZZ</name>
<dbReference type="PRINTS" id="PR00960">
    <property type="entry name" value="LMBPPROTEIN"/>
</dbReference>
<sequence>WFLENPGAVLATTIDKYCYIYCRYLPPYFEHKSRITYFQMEYVQDNKNIGHPAVRECLSYMGIDKGIEIYHDKDLPSKRGLGSSSAFVVGLLNGLYNLKDISLAPEILAREAIKVEQEKIGEAVGCQDQYEAALGGFLHIEFRGVDVSIQRIDSGRLIDYLMLFDTGTYRVASKVAKSVITQIPYKKDELTAMYKMVKEGQELLEGRNYVDFGRLLHEGWLLKRSLSDKISTSIIDGLYDTALKAGAIGGKLLGAGGGGFLLLLVEPDKQKAIKNAMRGLHSIPFKLETGGSQVIFR</sequence>
<accession>A0A0F9HYR6</accession>
<dbReference type="PANTHER" id="PTHR10457">
    <property type="entry name" value="MEVALONATE KINASE/GALACTOKINASE"/>
    <property type="match status" value="1"/>
</dbReference>
<protein>
    <recommendedName>
        <fullName evidence="6">GHMP kinase N-terminal domain-containing protein</fullName>
    </recommendedName>
</protein>
<dbReference type="PANTHER" id="PTHR10457:SF29">
    <property type="entry name" value="LMBP PROTEIN"/>
    <property type="match status" value="1"/>
</dbReference>
<feature type="non-terminal residue" evidence="5">
    <location>
        <position position="1"/>
    </location>
</feature>
<evidence type="ECO:0000256" key="1">
    <source>
        <dbReference type="ARBA" id="ARBA00022741"/>
    </source>
</evidence>
<dbReference type="Gene3D" id="3.30.230.120">
    <property type="match status" value="1"/>
</dbReference>
<dbReference type="InterPro" id="IPR001174">
    <property type="entry name" value="HddA/FKP"/>
</dbReference>
<organism evidence="5">
    <name type="scientific">marine sediment metagenome</name>
    <dbReference type="NCBI Taxonomy" id="412755"/>
    <lineage>
        <taxon>unclassified sequences</taxon>
        <taxon>metagenomes</taxon>
        <taxon>ecological metagenomes</taxon>
    </lineage>
</organism>
<dbReference type="GO" id="GO:0005524">
    <property type="term" value="F:ATP binding"/>
    <property type="evidence" value="ECO:0007669"/>
    <property type="project" value="UniProtKB-KW"/>
</dbReference>
<dbReference type="SUPFAM" id="SSF55060">
    <property type="entry name" value="GHMP Kinase, C-terminal domain"/>
    <property type="match status" value="1"/>
</dbReference>
<evidence type="ECO:0008006" key="6">
    <source>
        <dbReference type="Google" id="ProtNLM"/>
    </source>
</evidence>
<reference evidence="5" key="1">
    <citation type="journal article" date="2015" name="Nature">
        <title>Complex archaea that bridge the gap between prokaryotes and eukaryotes.</title>
        <authorList>
            <person name="Spang A."/>
            <person name="Saw J.H."/>
            <person name="Jorgensen S.L."/>
            <person name="Zaremba-Niedzwiedzka K."/>
            <person name="Martijn J."/>
            <person name="Lind A.E."/>
            <person name="van Eijk R."/>
            <person name="Schleper C."/>
            <person name="Guy L."/>
            <person name="Ettema T.J."/>
        </authorList>
    </citation>
    <scope>NUCLEOTIDE SEQUENCE</scope>
</reference>
<feature type="domain" description="GHMP kinase C-terminal" evidence="4">
    <location>
        <begin position="202"/>
        <end position="278"/>
    </location>
</feature>